<dbReference type="Gramene" id="KOM29305">
    <property type="protein sequence ID" value="KOM29305"/>
    <property type="gene ID" value="LR48_Vigan641s009300"/>
</dbReference>
<sequence>MVVLQCLFSDTSLRQGTSARATACSEANLKTSNHYRLPTLTEFLFIKEVCCKRHTPS</sequence>
<evidence type="ECO:0000313" key="1">
    <source>
        <dbReference type="EMBL" id="KOM29305.1"/>
    </source>
</evidence>
<organism evidence="1 2">
    <name type="scientific">Phaseolus angularis</name>
    <name type="common">Azuki bean</name>
    <name type="synonym">Vigna angularis</name>
    <dbReference type="NCBI Taxonomy" id="3914"/>
    <lineage>
        <taxon>Eukaryota</taxon>
        <taxon>Viridiplantae</taxon>
        <taxon>Streptophyta</taxon>
        <taxon>Embryophyta</taxon>
        <taxon>Tracheophyta</taxon>
        <taxon>Spermatophyta</taxon>
        <taxon>Magnoliopsida</taxon>
        <taxon>eudicotyledons</taxon>
        <taxon>Gunneridae</taxon>
        <taxon>Pentapetalae</taxon>
        <taxon>rosids</taxon>
        <taxon>fabids</taxon>
        <taxon>Fabales</taxon>
        <taxon>Fabaceae</taxon>
        <taxon>Papilionoideae</taxon>
        <taxon>50 kb inversion clade</taxon>
        <taxon>NPAAA clade</taxon>
        <taxon>indigoferoid/millettioid clade</taxon>
        <taxon>Phaseoleae</taxon>
        <taxon>Vigna</taxon>
    </lineage>
</organism>
<protein>
    <submittedName>
        <fullName evidence="1">Uncharacterized protein</fullName>
    </submittedName>
</protein>
<dbReference type="EMBL" id="KQ258471">
    <property type="protein sequence ID" value="KOM29305.1"/>
    <property type="molecule type" value="Genomic_DNA"/>
</dbReference>
<proteinExistence type="predicted"/>
<evidence type="ECO:0000313" key="2">
    <source>
        <dbReference type="Proteomes" id="UP000053144"/>
    </source>
</evidence>
<dbReference type="AlphaFoldDB" id="A0A0L9TFB3"/>
<gene>
    <name evidence="1" type="ORF">LR48_Vigan641s009300</name>
</gene>
<accession>A0A0L9TFB3</accession>
<reference evidence="2" key="1">
    <citation type="journal article" date="2015" name="Proc. Natl. Acad. Sci. U.S.A.">
        <title>Genome sequencing of adzuki bean (Vigna angularis) provides insight into high starch and low fat accumulation and domestication.</title>
        <authorList>
            <person name="Yang K."/>
            <person name="Tian Z."/>
            <person name="Chen C."/>
            <person name="Luo L."/>
            <person name="Zhao B."/>
            <person name="Wang Z."/>
            <person name="Yu L."/>
            <person name="Li Y."/>
            <person name="Sun Y."/>
            <person name="Li W."/>
            <person name="Chen Y."/>
            <person name="Li Y."/>
            <person name="Zhang Y."/>
            <person name="Ai D."/>
            <person name="Zhao J."/>
            <person name="Shang C."/>
            <person name="Ma Y."/>
            <person name="Wu B."/>
            <person name="Wang M."/>
            <person name="Gao L."/>
            <person name="Sun D."/>
            <person name="Zhang P."/>
            <person name="Guo F."/>
            <person name="Wang W."/>
            <person name="Li Y."/>
            <person name="Wang J."/>
            <person name="Varshney R.K."/>
            <person name="Wang J."/>
            <person name="Ling H.Q."/>
            <person name="Wan P."/>
        </authorList>
    </citation>
    <scope>NUCLEOTIDE SEQUENCE</scope>
    <source>
        <strain evidence="2">cv. Jingnong 6</strain>
    </source>
</reference>
<name>A0A0L9TFB3_PHAAN</name>
<dbReference type="Proteomes" id="UP000053144">
    <property type="component" value="Unassembled WGS sequence"/>
</dbReference>